<dbReference type="InterPro" id="IPR016181">
    <property type="entry name" value="Acyl_CoA_acyltransferase"/>
</dbReference>
<dbReference type="EMBL" id="JAGIOO010000001">
    <property type="protein sequence ID" value="MBP2473082.1"/>
    <property type="molecule type" value="Genomic_DNA"/>
</dbReference>
<evidence type="ECO:0000313" key="3">
    <source>
        <dbReference type="Proteomes" id="UP001519363"/>
    </source>
</evidence>
<dbReference type="Proteomes" id="UP001519363">
    <property type="component" value="Unassembled WGS sequence"/>
</dbReference>
<dbReference type="RefSeq" id="WP_086789859.1">
    <property type="nucleotide sequence ID" value="NZ_JAGIOO010000001.1"/>
</dbReference>
<evidence type="ECO:0000313" key="2">
    <source>
        <dbReference type="EMBL" id="MBP2473082.1"/>
    </source>
</evidence>
<keyword evidence="3" id="KW-1185">Reference proteome</keyword>
<accession>A0ABS5A9X7</accession>
<dbReference type="InterPro" id="IPR000182">
    <property type="entry name" value="GNAT_dom"/>
</dbReference>
<name>A0ABS5A9X7_9PSEU</name>
<feature type="domain" description="N-acetyltransferase" evidence="1">
    <location>
        <begin position="14"/>
        <end position="155"/>
    </location>
</feature>
<dbReference type="Pfam" id="PF00583">
    <property type="entry name" value="Acetyltransf_1"/>
    <property type="match status" value="1"/>
</dbReference>
<gene>
    <name evidence="2" type="ORF">JOF53_001954</name>
</gene>
<organism evidence="2 3">
    <name type="scientific">Crossiella equi</name>
    <dbReference type="NCBI Taxonomy" id="130796"/>
    <lineage>
        <taxon>Bacteria</taxon>
        <taxon>Bacillati</taxon>
        <taxon>Actinomycetota</taxon>
        <taxon>Actinomycetes</taxon>
        <taxon>Pseudonocardiales</taxon>
        <taxon>Pseudonocardiaceae</taxon>
        <taxon>Crossiella</taxon>
    </lineage>
</organism>
<evidence type="ECO:0000259" key="1">
    <source>
        <dbReference type="PROSITE" id="PS51186"/>
    </source>
</evidence>
<protein>
    <submittedName>
        <fullName evidence="2">Acetyltransferase</fullName>
    </submittedName>
</protein>
<dbReference type="Gene3D" id="3.40.630.30">
    <property type="match status" value="1"/>
</dbReference>
<reference evidence="2 3" key="1">
    <citation type="submission" date="2021-03" db="EMBL/GenBank/DDBJ databases">
        <title>Sequencing the genomes of 1000 actinobacteria strains.</title>
        <authorList>
            <person name="Klenk H.-P."/>
        </authorList>
    </citation>
    <scope>NUCLEOTIDE SEQUENCE [LARGE SCALE GENOMIC DNA]</scope>
    <source>
        <strain evidence="2 3">DSM 44580</strain>
    </source>
</reference>
<dbReference type="PROSITE" id="PS51186">
    <property type="entry name" value="GNAT"/>
    <property type="match status" value="1"/>
</dbReference>
<comment type="caution">
    <text evidence="2">The sequence shown here is derived from an EMBL/GenBank/DDBJ whole genome shotgun (WGS) entry which is preliminary data.</text>
</comment>
<dbReference type="CDD" id="cd04301">
    <property type="entry name" value="NAT_SF"/>
    <property type="match status" value="1"/>
</dbReference>
<proteinExistence type="predicted"/>
<dbReference type="SUPFAM" id="SSF55729">
    <property type="entry name" value="Acyl-CoA N-acyltransferases (Nat)"/>
    <property type="match status" value="1"/>
</dbReference>
<sequence>MTVRLTPVAEPDKAVLANLIQLYLYDFTEFRPEPITPHGTYDYPYLDHYFTEPGREAHLVHHGPELAGFVLLRHLDDGWNVSEFFVLRPHRRRGVARTAARLAFARHPGPWTLCFDHGNPVAARFWRGILPGAREEDRYPPEFEVPQTKLRFTVS</sequence>